<dbReference type="Proteomes" id="UP001221898">
    <property type="component" value="Unassembled WGS sequence"/>
</dbReference>
<organism evidence="2 3">
    <name type="scientific">Aldrovandia affinis</name>
    <dbReference type="NCBI Taxonomy" id="143900"/>
    <lineage>
        <taxon>Eukaryota</taxon>
        <taxon>Metazoa</taxon>
        <taxon>Chordata</taxon>
        <taxon>Craniata</taxon>
        <taxon>Vertebrata</taxon>
        <taxon>Euteleostomi</taxon>
        <taxon>Actinopterygii</taxon>
        <taxon>Neopterygii</taxon>
        <taxon>Teleostei</taxon>
        <taxon>Notacanthiformes</taxon>
        <taxon>Halosauridae</taxon>
        <taxon>Aldrovandia</taxon>
    </lineage>
</organism>
<comment type="caution">
    <text evidence="2">The sequence shown here is derived from an EMBL/GenBank/DDBJ whole genome shotgun (WGS) entry which is preliminary data.</text>
</comment>
<keyword evidence="3" id="KW-1185">Reference proteome</keyword>
<sequence>MSKAIPNPVKFIGIFFCVMFWRYFSRFVSIQTQMSFRMNFLPFFILTVLLHCTKTGSFLCVLLYCTVLLNVENGDYYISVMCF</sequence>
<evidence type="ECO:0000313" key="3">
    <source>
        <dbReference type="Proteomes" id="UP001221898"/>
    </source>
</evidence>
<dbReference type="EMBL" id="JAINUG010000317">
    <property type="protein sequence ID" value="KAJ8378541.1"/>
    <property type="molecule type" value="Genomic_DNA"/>
</dbReference>
<gene>
    <name evidence="2" type="ORF">AAFF_G00238460</name>
</gene>
<feature type="transmembrane region" description="Helical" evidence="1">
    <location>
        <begin position="7"/>
        <end position="24"/>
    </location>
</feature>
<evidence type="ECO:0000256" key="1">
    <source>
        <dbReference type="SAM" id="Phobius"/>
    </source>
</evidence>
<feature type="transmembrane region" description="Helical" evidence="1">
    <location>
        <begin position="44"/>
        <end position="71"/>
    </location>
</feature>
<accession>A0AAD7RDZ3</accession>
<reference evidence="2" key="1">
    <citation type="journal article" date="2023" name="Science">
        <title>Genome structures resolve the early diversification of teleost fishes.</title>
        <authorList>
            <person name="Parey E."/>
            <person name="Louis A."/>
            <person name="Montfort J."/>
            <person name="Bouchez O."/>
            <person name="Roques C."/>
            <person name="Iampietro C."/>
            <person name="Lluch J."/>
            <person name="Castinel A."/>
            <person name="Donnadieu C."/>
            <person name="Desvignes T."/>
            <person name="Floi Bucao C."/>
            <person name="Jouanno E."/>
            <person name="Wen M."/>
            <person name="Mejri S."/>
            <person name="Dirks R."/>
            <person name="Jansen H."/>
            <person name="Henkel C."/>
            <person name="Chen W.J."/>
            <person name="Zahm M."/>
            <person name="Cabau C."/>
            <person name="Klopp C."/>
            <person name="Thompson A.W."/>
            <person name="Robinson-Rechavi M."/>
            <person name="Braasch I."/>
            <person name="Lecointre G."/>
            <person name="Bobe J."/>
            <person name="Postlethwait J.H."/>
            <person name="Berthelot C."/>
            <person name="Roest Crollius H."/>
            <person name="Guiguen Y."/>
        </authorList>
    </citation>
    <scope>NUCLEOTIDE SEQUENCE</scope>
    <source>
        <strain evidence="2">NC1722</strain>
    </source>
</reference>
<protein>
    <submittedName>
        <fullName evidence="2">Uncharacterized protein</fullName>
    </submittedName>
</protein>
<dbReference type="AlphaFoldDB" id="A0AAD7RDZ3"/>
<keyword evidence="1" id="KW-0472">Membrane</keyword>
<proteinExistence type="predicted"/>
<keyword evidence="1" id="KW-1133">Transmembrane helix</keyword>
<keyword evidence="1" id="KW-0812">Transmembrane</keyword>
<evidence type="ECO:0000313" key="2">
    <source>
        <dbReference type="EMBL" id="KAJ8378541.1"/>
    </source>
</evidence>
<name>A0AAD7RDZ3_9TELE</name>